<dbReference type="PANTHER" id="PTHR45138">
    <property type="entry name" value="REGULATORY COMPONENTS OF SENSORY TRANSDUCTION SYSTEM"/>
    <property type="match status" value="1"/>
</dbReference>
<dbReference type="PANTHER" id="PTHR45138:SF9">
    <property type="entry name" value="DIGUANYLATE CYCLASE DGCM-RELATED"/>
    <property type="match status" value="1"/>
</dbReference>
<name>A0AAD1MWX9_9MYCO</name>
<protein>
    <recommendedName>
        <fullName evidence="2">GGDEF domain-containing protein</fullName>
    </recommendedName>
</protein>
<reference evidence="3 4" key="1">
    <citation type="journal article" date="2019" name="Emerg. Microbes Infect.">
        <title>Comprehensive subspecies identification of 175 nontuberculous mycobacteria species based on 7547 genomic profiles.</title>
        <authorList>
            <person name="Matsumoto Y."/>
            <person name="Kinjo T."/>
            <person name="Motooka D."/>
            <person name="Nabeya D."/>
            <person name="Jung N."/>
            <person name="Uechi K."/>
            <person name="Horii T."/>
            <person name="Iida T."/>
            <person name="Fujita J."/>
            <person name="Nakamura S."/>
        </authorList>
    </citation>
    <scope>NUCLEOTIDE SEQUENCE [LARGE SCALE GENOMIC DNA]</scope>
    <source>
        <strain evidence="3 4">JCM 17423</strain>
    </source>
</reference>
<keyword evidence="1" id="KW-0812">Transmembrane</keyword>
<dbReference type="InterPro" id="IPR029787">
    <property type="entry name" value="Nucleotide_cyclase"/>
</dbReference>
<dbReference type="InterPro" id="IPR043128">
    <property type="entry name" value="Rev_trsase/Diguanyl_cyclase"/>
</dbReference>
<evidence type="ECO:0000259" key="2">
    <source>
        <dbReference type="PROSITE" id="PS50887"/>
    </source>
</evidence>
<dbReference type="NCBIfam" id="TIGR00254">
    <property type="entry name" value="GGDEF"/>
    <property type="match status" value="1"/>
</dbReference>
<dbReference type="RefSeq" id="WP_134057132.1">
    <property type="nucleotide sequence ID" value="NZ_AP022586.1"/>
</dbReference>
<feature type="domain" description="GGDEF" evidence="2">
    <location>
        <begin position="208"/>
        <end position="327"/>
    </location>
</feature>
<evidence type="ECO:0000256" key="1">
    <source>
        <dbReference type="SAM" id="Phobius"/>
    </source>
</evidence>
<evidence type="ECO:0000313" key="4">
    <source>
        <dbReference type="Proteomes" id="UP000466607"/>
    </source>
</evidence>
<organism evidence="3 4">
    <name type="scientific">Mycolicibacterium litorale</name>
    <dbReference type="NCBI Taxonomy" id="758802"/>
    <lineage>
        <taxon>Bacteria</taxon>
        <taxon>Bacillati</taxon>
        <taxon>Actinomycetota</taxon>
        <taxon>Actinomycetes</taxon>
        <taxon>Mycobacteriales</taxon>
        <taxon>Mycobacteriaceae</taxon>
        <taxon>Mycolicibacterium</taxon>
    </lineage>
</organism>
<dbReference type="InterPro" id="IPR050469">
    <property type="entry name" value="Diguanylate_Cyclase"/>
</dbReference>
<dbReference type="AlphaFoldDB" id="A0AAD1MWX9"/>
<dbReference type="InterPro" id="IPR000160">
    <property type="entry name" value="GGDEF_dom"/>
</dbReference>
<dbReference type="EMBL" id="AP022586">
    <property type="protein sequence ID" value="BBY19032.1"/>
    <property type="molecule type" value="Genomic_DNA"/>
</dbReference>
<keyword evidence="1" id="KW-0472">Membrane</keyword>
<dbReference type="GO" id="GO:0052621">
    <property type="term" value="F:diguanylate cyclase activity"/>
    <property type="evidence" value="ECO:0007669"/>
    <property type="project" value="TreeGrafter"/>
</dbReference>
<dbReference type="PROSITE" id="PS50887">
    <property type="entry name" value="GGDEF"/>
    <property type="match status" value="1"/>
</dbReference>
<dbReference type="SUPFAM" id="SSF55073">
    <property type="entry name" value="Nucleotide cyclase"/>
    <property type="match status" value="1"/>
</dbReference>
<keyword evidence="1" id="KW-1133">Transmembrane helix</keyword>
<dbReference type="Gene3D" id="3.30.70.270">
    <property type="match status" value="1"/>
</dbReference>
<dbReference type="Pfam" id="PF00990">
    <property type="entry name" value="GGDEF"/>
    <property type="match status" value="1"/>
</dbReference>
<dbReference type="CDD" id="cd01949">
    <property type="entry name" value="GGDEF"/>
    <property type="match status" value="1"/>
</dbReference>
<gene>
    <name evidence="3" type="ORF">MLIT_46240</name>
</gene>
<feature type="transmembrane region" description="Helical" evidence="1">
    <location>
        <begin position="150"/>
        <end position="170"/>
    </location>
</feature>
<evidence type="ECO:0000313" key="3">
    <source>
        <dbReference type="EMBL" id="BBY19032.1"/>
    </source>
</evidence>
<dbReference type="Proteomes" id="UP000466607">
    <property type="component" value="Chromosome"/>
</dbReference>
<sequence length="327" mass="34650">MYRLSSLAGADGRVLGRQRVRLLRIYLGATTFLYLYGVVFTIFPVRTDIAYANPVGGIVAIVLGVAALTYLAVRPERLMPATLAAIAATPVVMAFHVTITAEYVCLIGPMFLAMYLRAFHPPRQAWLLIASLTMACLVAVGAAPAPHVGVITFLIMVVAIVGAAESFGLLMRAMFTAACTDPLTGLLNRAGWEIGTADVVARCRSGSATVSVVALDIDGLKAINDTYGHLAGDRHITECARQWRRAAPRGAVLARLGGDEFAACIAGADDGTVAEFVREIEVRTPGVSVGTASRPCRAAGVADLYAEADAAMYRGRGRPVRDDAEPR</sequence>
<accession>A0AAD1MWX9</accession>
<keyword evidence="4" id="KW-1185">Reference proteome</keyword>
<feature type="transmembrane region" description="Helical" evidence="1">
    <location>
        <begin position="49"/>
        <end position="71"/>
    </location>
</feature>
<proteinExistence type="predicted"/>
<feature type="transmembrane region" description="Helical" evidence="1">
    <location>
        <begin position="125"/>
        <end position="144"/>
    </location>
</feature>
<dbReference type="SMART" id="SM00267">
    <property type="entry name" value="GGDEF"/>
    <property type="match status" value="1"/>
</dbReference>
<feature type="transmembrane region" description="Helical" evidence="1">
    <location>
        <begin position="21"/>
        <end position="43"/>
    </location>
</feature>
<feature type="transmembrane region" description="Helical" evidence="1">
    <location>
        <begin position="101"/>
        <end position="118"/>
    </location>
</feature>